<keyword evidence="2" id="KW-1185">Reference proteome</keyword>
<accession>A0A4Z2GWN0</accession>
<sequence length="59" mass="6331">MSANLSGYRLVRRTVCMPALSGRGTGRPGQKVFECVNADGDAVRLWIEGLVVPDSVLDP</sequence>
<organism evidence="1 2">
    <name type="scientific">Liparis tanakae</name>
    <name type="common">Tanaka's snailfish</name>
    <dbReference type="NCBI Taxonomy" id="230148"/>
    <lineage>
        <taxon>Eukaryota</taxon>
        <taxon>Metazoa</taxon>
        <taxon>Chordata</taxon>
        <taxon>Craniata</taxon>
        <taxon>Vertebrata</taxon>
        <taxon>Euteleostomi</taxon>
        <taxon>Actinopterygii</taxon>
        <taxon>Neopterygii</taxon>
        <taxon>Teleostei</taxon>
        <taxon>Neoteleostei</taxon>
        <taxon>Acanthomorphata</taxon>
        <taxon>Eupercaria</taxon>
        <taxon>Perciformes</taxon>
        <taxon>Cottioidei</taxon>
        <taxon>Cottales</taxon>
        <taxon>Liparidae</taxon>
        <taxon>Liparis</taxon>
    </lineage>
</organism>
<comment type="caution">
    <text evidence="1">The sequence shown here is derived from an EMBL/GenBank/DDBJ whole genome shotgun (WGS) entry which is preliminary data.</text>
</comment>
<evidence type="ECO:0000313" key="1">
    <source>
        <dbReference type="EMBL" id="TNN57691.1"/>
    </source>
</evidence>
<reference evidence="1 2" key="1">
    <citation type="submission" date="2019-03" db="EMBL/GenBank/DDBJ databases">
        <title>First draft genome of Liparis tanakae, snailfish: a comprehensive survey of snailfish specific genes.</title>
        <authorList>
            <person name="Kim W."/>
            <person name="Song I."/>
            <person name="Jeong J.-H."/>
            <person name="Kim D."/>
            <person name="Kim S."/>
            <person name="Ryu S."/>
            <person name="Song J.Y."/>
            <person name="Lee S.K."/>
        </authorList>
    </citation>
    <scope>NUCLEOTIDE SEQUENCE [LARGE SCALE GENOMIC DNA]</scope>
    <source>
        <tissue evidence="1">Muscle</tissue>
    </source>
</reference>
<gene>
    <name evidence="1" type="ORF">EYF80_032060</name>
</gene>
<name>A0A4Z2GWN0_9TELE</name>
<proteinExistence type="predicted"/>
<dbReference type="EMBL" id="SRLO01000398">
    <property type="protein sequence ID" value="TNN57691.1"/>
    <property type="molecule type" value="Genomic_DNA"/>
</dbReference>
<dbReference type="AlphaFoldDB" id="A0A4Z2GWN0"/>
<dbReference type="Proteomes" id="UP000314294">
    <property type="component" value="Unassembled WGS sequence"/>
</dbReference>
<evidence type="ECO:0000313" key="2">
    <source>
        <dbReference type="Proteomes" id="UP000314294"/>
    </source>
</evidence>
<protein>
    <submittedName>
        <fullName evidence="1">Uncharacterized protein</fullName>
    </submittedName>
</protein>